<keyword evidence="2" id="KW-1185">Reference proteome</keyword>
<dbReference type="Proteomes" id="UP000190648">
    <property type="component" value="Unassembled WGS sequence"/>
</dbReference>
<dbReference type="AlphaFoldDB" id="A0A1V4K5I8"/>
<sequence length="106" mass="11679">MQGTSHSRCAFPWKTYGKHEAEVLAGQRDFNVKAHYVVGWTHVLSLPKQWSGFLNKLPVTSVTPAEASATARLVQSQPRNNCFGLGKGMMSRPIAGDGLAVRRRLD</sequence>
<gene>
    <name evidence="1" type="ORF">AV530_001579</name>
</gene>
<accession>A0A1V4K5I8</accession>
<name>A0A1V4K5I8_PATFA</name>
<reference evidence="1 2" key="1">
    <citation type="submission" date="2016-02" db="EMBL/GenBank/DDBJ databases">
        <title>Band-tailed pigeon sequencing and assembly.</title>
        <authorList>
            <person name="Soares A.E."/>
            <person name="Novak B.J."/>
            <person name="Rice E.S."/>
            <person name="O'Connell B."/>
            <person name="Chang D."/>
            <person name="Weber S."/>
            <person name="Shapiro B."/>
        </authorList>
    </citation>
    <scope>NUCLEOTIDE SEQUENCE [LARGE SCALE GENOMIC DNA]</scope>
    <source>
        <strain evidence="1">BTP2013</strain>
        <tissue evidence="1">Blood</tissue>
    </source>
</reference>
<proteinExistence type="predicted"/>
<evidence type="ECO:0000313" key="1">
    <source>
        <dbReference type="EMBL" id="OPJ79623.1"/>
    </source>
</evidence>
<dbReference type="EMBL" id="LSYS01004352">
    <property type="protein sequence ID" value="OPJ79623.1"/>
    <property type="molecule type" value="Genomic_DNA"/>
</dbReference>
<protein>
    <submittedName>
        <fullName evidence="1">Uncharacterized protein</fullName>
    </submittedName>
</protein>
<comment type="caution">
    <text evidence="1">The sequence shown here is derived from an EMBL/GenBank/DDBJ whole genome shotgun (WGS) entry which is preliminary data.</text>
</comment>
<organism evidence="1 2">
    <name type="scientific">Patagioenas fasciata monilis</name>
    <dbReference type="NCBI Taxonomy" id="372326"/>
    <lineage>
        <taxon>Eukaryota</taxon>
        <taxon>Metazoa</taxon>
        <taxon>Chordata</taxon>
        <taxon>Craniata</taxon>
        <taxon>Vertebrata</taxon>
        <taxon>Euteleostomi</taxon>
        <taxon>Archelosauria</taxon>
        <taxon>Archosauria</taxon>
        <taxon>Dinosauria</taxon>
        <taxon>Saurischia</taxon>
        <taxon>Theropoda</taxon>
        <taxon>Coelurosauria</taxon>
        <taxon>Aves</taxon>
        <taxon>Neognathae</taxon>
        <taxon>Neoaves</taxon>
        <taxon>Columbimorphae</taxon>
        <taxon>Columbiformes</taxon>
        <taxon>Columbidae</taxon>
        <taxon>Patagioenas</taxon>
    </lineage>
</organism>
<evidence type="ECO:0000313" key="2">
    <source>
        <dbReference type="Proteomes" id="UP000190648"/>
    </source>
</evidence>